<dbReference type="RefSeq" id="WP_115517201.1">
    <property type="nucleotide sequence ID" value="NZ_QRGO01000001.1"/>
</dbReference>
<dbReference type="EMBL" id="QRGO01000001">
    <property type="protein sequence ID" value="RDV05174.1"/>
    <property type="molecule type" value="Genomic_DNA"/>
</dbReference>
<reference evidence="3" key="1">
    <citation type="submission" date="2018-08" db="EMBL/GenBank/DDBJ databases">
        <authorList>
            <person name="Kim S.-J."/>
            <person name="Jung G.-Y."/>
        </authorList>
    </citation>
    <scope>NUCLEOTIDE SEQUENCE [LARGE SCALE GENOMIC DNA]</scope>
    <source>
        <strain evidence="3">GY_H</strain>
    </source>
</reference>
<dbReference type="PROSITE" id="PS51257">
    <property type="entry name" value="PROKAR_LIPOPROTEIN"/>
    <property type="match status" value="1"/>
</dbReference>
<feature type="region of interest" description="Disordered" evidence="1">
    <location>
        <begin position="239"/>
        <end position="303"/>
    </location>
</feature>
<sequence>MRILTACAAALLVAGCVDTNSNLASNTLGGSGSSSPRPKTIVVSDFVVSQDVLLIDRGYTARLERKIGAFPTHERKPRTMDRVNDEIVASIVATLREAGLDAQPGAEEGLRASSDAVIINGRLRPSSADAKKNEAGIGGGKSNVTADMTMSTFSSLGKRELLSFSAQADAKLPSGKAASTSNSEISTVLASLEGAQEKLSSDVEAAARKIGRAAGEKIVAYAKVQGWLNKADGENAVAHADTAKPASAKPKPAAKPEAKPAEATPSDSKSEIQSPDDVASEPADGETDMVKLPAPKPKKKPAA</sequence>
<dbReference type="OrthoDB" id="9822079at2"/>
<evidence type="ECO:0000313" key="2">
    <source>
        <dbReference type="EMBL" id="RDV05174.1"/>
    </source>
</evidence>
<organism evidence="2 3">
    <name type="scientific">Undibacter mobilis</name>
    <dbReference type="NCBI Taxonomy" id="2292256"/>
    <lineage>
        <taxon>Bacteria</taxon>
        <taxon>Pseudomonadati</taxon>
        <taxon>Pseudomonadota</taxon>
        <taxon>Alphaproteobacteria</taxon>
        <taxon>Hyphomicrobiales</taxon>
        <taxon>Nitrobacteraceae</taxon>
        <taxon>Undibacter</taxon>
    </lineage>
</organism>
<comment type="caution">
    <text evidence="2">The sequence shown here is derived from an EMBL/GenBank/DDBJ whole genome shotgun (WGS) entry which is preliminary data.</text>
</comment>
<dbReference type="Proteomes" id="UP000263993">
    <property type="component" value="Unassembled WGS sequence"/>
</dbReference>
<keyword evidence="3" id="KW-1185">Reference proteome</keyword>
<proteinExistence type="predicted"/>
<name>A0A371BC70_9BRAD</name>
<evidence type="ECO:0008006" key="4">
    <source>
        <dbReference type="Google" id="ProtNLM"/>
    </source>
</evidence>
<evidence type="ECO:0000256" key="1">
    <source>
        <dbReference type="SAM" id="MobiDB-lite"/>
    </source>
</evidence>
<dbReference type="AlphaFoldDB" id="A0A371BC70"/>
<protein>
    <recommendedName>
        <fullName evidence="4">DUF4410 domain-containing protein</fullName>
    </recommendedName>
</protein>
<evidence type="ECO:0000313" key="3">
    <source>
        <dbReference type="Proteomes" id="UP000263993"/>
    </source>
</evidence>
<gene>
    <name evidence="2" type="ORF">DXH78_11720</name>
</gene>
<accession>A0A371BC70</accession>